<dbReference type="Gene3D" id="1.50.10.20">
    <property type="match status" value="1"/>
</dbReference>
<sequence length="635" mass="72827">MKYLDTNLTDTPIIPLRNDRRYIFGSTKARISIVGDVVGPVFPSMPLTSENLLRKPYGCAEQNMFNFAANMYTLLYLRLTGQKSADLEKQAFHYLNIQYQRQLSYQNEDGSFSAFRFGEKPSVWLTAFVVRIFHKATFQEWESYLYIDRKIIEKATQWLLTHQTSEGAFYEIGLQPYDRKMNSSSKIASDSVRYRNISLTAHVLISLSQLHGLSGHLSPLISNAKHTAVQYLEKMLAVVKSHDDPYELAIVTYALTLANSADAESAFNELDNRMREVSGMRYWSKLPLPGPKTTIENNRPYLLPRRPHEYDALNIETTAYGLLTHIIKTAVIQREIVEWLNTNRLHNGGWASTQDSIIALQALVEYSIQSRIRDITDIEVTIEAPSSPEFSERIEINSQNLARLQSFEIPKAYGPVIIRAQGSGLAIIQLDVQYNVDWPQFQIPPPIRAFTLDVKLRSFGRNNSHINYRACSQWILTEESTSSGMAVLDLTIPTGYIIQQQDLDAYVKSGKVRNLKEAKFSERKALFYFDYLDSNPICVTFTTQRWYPVANMSRFIPARVYDYYAPERYEEQMVSTYDLYRLSICHVCGSYQCPYCPIFSGAQGVTKINLQMMLLSFIILIITTRQLNQNLILVT</sequence>
<dbReference type="InterPro" id="IPR011626">
    <property type="entry name" value="Alpha-macroglobulin_TED"/>
</dbReference>
<dbReference type="PANTHER" id="PTHR11412:SF172">
    <property type="entry name" value="LD23292P"/>
    <property type="match status" value="1"/>
</dbReference>
<dbReference type="InterPro" id="IPR047565">
    <property type="entry name" value="Alpha-macroglob_thiol-ester_cl"/>
</dbReference>
<dbReference type="Pfam" id="PF07678">
    <property type="entry name" value="TED_complement"/>
    <property type="match status" value="1"/>
</dbReference>
<dbReference type="GO" id="GO:0005615">
    <property type="term" value="C:extracellular space"/>
    <property type="evidence" value="ECO:0007669"/>
    <property type="project" value="InterPro"/>
</dbReference>
<proteinExistence type="predicted"/>
<dbReference type="InterPro" id="IPR036595">
    <property type="entry name" value="A-macroglobulin_rcpt-bd_sf"/>
</dbReference>
<dbReference type="eggNOG" id="KOG1366">
    <property type="taxonomic scope" value="Eukaryota"/>
</dbReference>
<reference evidence="4" key="1">
    <citation type="submission" date="2011-08" db="EMBL/GenBank/DDBJ databases">
        <authorList>
            <person name="Rombauts S."/>
        </authorList>
    </citation>
    <scope>NUCLEOTIDE SEQUENCE</scope>
    <source>
        <strain evidence="4">London</strain>
    </source>
</reference>
<protein>
    <recommendedName>
        <fullName evidence="2">Alpha-macroglobulin receptor-binding domain-containing protein</fullName>
    </recommendedName>
</protein>
<dbReference type="PANTHER" id="PTHR11412">
    <property type="entry name" value="MACROGLOBULIN / COMPLEMENT"/>
    <property type="match status" value="1"/>
</dbReference>
<evidence type="ECO:0000313" key="3">
    <source>
        <dbReference type="EnsemblMetazoa" id="tetur04g01020.1"/>
    </source>
</evidence>
<name>T1K1D6_TETUR</name>
<feature type="domain" description="Alpha-macroglobulin receptor-binding" evidence="2">
    <location>
        <begin position="483"/>
        <end position="574"/>
    </location>
</feature>
<dbReference type="SMART" id="SM01361">
    <property type="entry name" value="A2M_recep"/>
    <property type="match status" value="1"/>
</dbReference>
<dbReference type="HOGENOM" id="CLU_001634_3_0_1"/>
<dbReference type="InterPro" id="IPR019742">
    <property type="entry name" value="MacrogloblnA2_CS"/>
</dbReference>
<dbReference type="InterPro" id="IPR050473">
    <property type="entry name" value="A2M/Complement_sys"/>
</dbReference>
<evidence type="ECO:0000259" key="2">
    <source>
        <dbReference type="SMART" id="SM01361"/>
    </source>
</evidence>
<dbReference type="STRING" id="32264.T1K1D6"/>
<dbReference type="InterPro" id="IPR009048">
    <property type="entry name" value="A-macroglobulin_rcpt-bd"/>
</dbReference>
<dbReference type="Proteomes" id="UP000015104">
    <property type="component" value="Unassembled WGS sequence"/>
</dbReference>
<dbReference type="Pfam" id="PF07677">
    <property type="entry name" value="A2M_recep"/>
    <property type="match status" value="1"/>
</dbReference>
<keyword evidence="1" id="KW-1015">Disulfide bond</keyword>
<dbReference type="EnsemblMetazoa" id="tetur04g01020.1">
    <property type="protein sequence ID" value="tetur04g01020.1"/>
    <property type="gene ID" value="tetur04g01020"/>
</dbReference>
<accession>T1K1D6</accession>
<evidence type="ECO:0000313" key="4">
    <source>
        <dbReference type="Proteomes" id="UP000015104"/>
    </source>
</evidence>
<organism evidence="3 4">
    <name type="scientific">Tetranychus urticae</name>
    <name type="common">Two-spotted spider mite</name>
    <dbReference type="NCBI Taxonomy" id="32264"/>
    <lineage>
        <taxon>Eukaryota</taxon>
        <taxon>Metazoa</taxon>
        <taxon>Ecdysozoa</taxon>
        <taxon>Arthropoda</taxon>
        <taxon>Chelicerata</taxon>
        <taxon>Arachnida</taxon>
        <taxon>Acari</taxon>
        <taxon>Acariformes</taxon>
        <taxon>Trombidiformes</taxon>
        <taxon>Prostigmata</taxon>
        <taxon>Eleutherengona</taxon>
        <taxon>Raphignathae</taxon>
        <taxon>Tetranychoidea</taxon>
        <taxon>Tetranychidae</taxon>
        <taxon>Tetranychus</taxon>
    </lineage>
</organism>
<dbReference type="EMBL" id="CAEY01001351">
    <property type="status" value="NOT_ANNOTATED_CDS"/>
    <property type="molecule type" value="Genomic_DNA"/>
</dbReference>
<dbReference type="Gene3D" id="2.60.40.690">
    <property type="entry name" value="Alpha-macroglobulin, receptor-binding domain"/>
    <property type="match status" value="1"/>
</dbReference>
<dbReference type="SUPFAM" id="SSF48239">
    <property type="entry name" value="Terpenoid cyclases/Protein prenyltransferases"/>
    <property type="match status" value="1"/>
</dbReference>
<dbReference type="SMART" id="SM01419">
    <property type="entry name" value="Thiol-ester_cl"/>
    <property type="match status" value="1"/>
</dbReference>
<dbReference type="SUPFAM" id="SSF49410">
    <property type="entry name" value="Alpha-macroglobulin receptor domain"/>
    <property type="match status" value="1"/>
</dbReference>
<evidence type="ECO:0000256" key="1">
    <source>
        <dbReference type="ARBA" id="ARBA00023157"/>
    </source>
</evidence>
<dbReference type="AlphaFoldDB" id="T1K1D6"/>
<dbReference type="InterPro" id="IPR008930">
    <property type="entry name" value="Terpenoid_cyclase/PrenylTrfase"/>
</dbReference>
<dbReference type="PROSITE" id="PS00477">
    <property type="entry name" value="ALPHA_2_MACROGLOBULIN"/>
    <property type="match status" value="1"/>
</dbReference>
<reference evidence="3" key="2">
    <citation type="submission" date="2015-06" db="UniProtKB">
        <authorList>
            <consortium name="EnsemblMetazoa"/>
        </authorList>
    </citation>
    <scope>IDENTIFICATION</scope>
</reference>
<keyword evidence="4" id="KW-1185">Reference proteome</keyword>